<dbReference type="AlphaFoldDB" id="A0AAD5CID8"/>
<reference evidence="2" key="1">
    <citation type="submission" date="2022-06" db="EMBL/GenBank/DDBJ databases">
        <title>Uncovering the hologenomic basis of an extraordinary plant invasion.</title>
        <authorList>
            <person name="Bieker V.C."/>
            <person name="Martin M.D."/>
            <person name="Gilbert T."/>
            <person name="Hodgins K."/>
            <person name="Battlay P."/>
            <person name="Petersen B."/>
            <person name="Wilson J."/>
        </authorList>
    </citation>
    <scope>NUCLEOTIDE SEQUENCE</scope>
    <source>
        <strain evidence="2">AA19_3_7</strain>
        <tissue evidence="2">Leaf</tissue>
    </source>
</reference>
<feature type="region of interest" description="Disordered" evidence="1">
    <location>
        <begin position="102"/>
        <end position="143"/>
    </location>
</feature>
<dbReference type="Proteomes" id="UP001206925">
    <property type="component" value="Unassembled WGS sequence"/>
</dbReference>
<feature type="compositionally biased region" description="Basic and acidic residues" evidence="1">
    <location>
        <begin position="103"/>
        <end position="143"/>
    </location>
</feature>
<accession>A0AAD5CID8</accession>
<dbReference type="EMBL" id="JAMZMK010007992">
    <property type="protein sequence ID" value="KAI7742418.1"/>
    <property type="molecule type" value="Genomic_DNA"/>
</dbReference>
<evidence type="ECO:0000256" key="1">
    <source>
        <dbReference type="SAM" id="MobiDB-lite"/>
    </source>
</evidence>
<organism evidence="2 3">
    <name type="scientific">Ambrosia artemisiifolia</name>
    <name type="common">Common ragweed</name>
    <dbReference type="NCBI Taxonomy" id="4212"/>
    <lineage>
        <taxon>Eukaryota</taxon>
        <taxon>Viridiplantae</taxon>
        <taxon>Streptophyta</taxon>
        <taxon>Embryophyta</taxon>
        <taxon>Tracheophyta</taxon>
        <taxon>Spermatophyta</taxon>
        <taxon>Magnoliopsida</taxon>
        <taxon>eudicotyledons</taxon>
        <taxon>Gunneridae</taxon>
        <taxon>Pentapetalae</taxon>
        <taxon>asterids</taxon>
        <taxon>campanulids</taxon>
        <taxon>Asterales</taxon>
        <taxon>Asteraceae</taxon>
        <taxon>Asteroideae</taxon>
        <taxon>Heliantheae alliance</taxon>
        <taxon>Heliantheae</taxon>
        <taxon>Ambrosia</taxon>
    </lineage>
</organism>
<evidence type="ECO:0000313" key="3">
    <source>
        <dbReference type="Proteomes" id="UP001206925"/>
    </source>
</evidence>
<keyword evidence="3" id="KW-1185">Reference proteome</keyword>
<proteinExistence type="predicted"/>
<gene>
    <name evidence="2" type="ORF">M8C21_022899</name>
</gene>
<comment type="caution">
    <text evidence="2">The sequence shown here is derived from an EMBL/GenBank/DDBJ whole genome shotgun (WGS) entry which is preliminary data.</text>
</comment>
<sequence length="190" mass="21294">MAIDQVNFIQNSSDEGEADVNGDGEGNVDALATTMNKNMKHLYNKTDPILVLADNELDVCNELVKKLGYGSNITATTVGLEPKIGIAKERLQQLQAMKIKNLSRREKRSEESDRKEKELDSEGKEKGWEPKRQEKAPDGEDKRLDPTCSIIVLFEPTFPDVNGKWDAPKTIKLIRSRLKAYFTTAISLSL</sequence>
<name>A0AAD5CID8_AMBAR</name>
<evidence type="ECO:0000313" key="2">
    <source>
        <dbReference type="EMBL" id="KAI7742418.1"/>
    </source>
</evidence>
<protein>
    <submittedName>
        <fullName evidence="2">Uncharacterized protein</fullName>
    </submittedName>
</protein>